<sequence>MENLADAPMRAALASAAGGFDEACTEFIRVPSKADRPAAVIRGVTAGYSAHELAPWGVPLGAQIMGSEVRLMAAAARRLALELGAPRVDLNCGCPANSVTGNGAGSTLLKTPDRMQALVAALVEAVEGAAPVSVKMRSGFDDTSLFEDALLAAQAGGAAFVTLHPRTKRQAYAGGADWSLVARAKALLDIPVIGNGDVVDAATARKLLELTGCDGIMVGRGAISDPLVFHRIRASFAADQAAAAERRRQERQGQQQGQGQGGGGGGLGWERDVWPDEAEAVCSFLERYASTGPDGRYETAAAYSDQARPGRLKKALKYLFSGSPKLRAACGPLLRAQVADVSGGQLLARAQELVREHWRQGGPEDPVLVNHMSLKGASTVPGGAAAMVAAYGERQWQPLGTAAGAGAGAGAAGGAAAAAADAAPAAAAAPASVAPALVQAA</sequence>
<dbReference type="RefSeq" id="XP_013903106.1">
    <property type="nucleotide sequence ID" value="XM_014047652.1"/>
</dbReference>
<dbReference type="Gene3D" id="3.20.20.70">
    <property type="entry name" value="Aldolase class I"/>
    <property type="match status" value="1"/>
</dbReference>
<evidence type="ECO:0000256" key="12">
    <source>
        <dbReference type="ARBA" id="ARBA00049513"/>
    </source>
</evidence>
<dbReference type="PANTHER" id="PTHR45846:SF1">
    <property type="entry name" value="TRNA-DIHYDROURIDINE(47) SYNTHASE [NAD(P)(+)]-LIKE"/>
    <property type="match status" value="1"/>
</dbReference>
<comment type="catalytic activity">
    <reaction evidence="12">
        <text>5,6-dihydrouridine(47) in tRNA + NADP(+) = uridine(47) in tRNA + NADPH + H(+)</text>
        <dbReference type="Rhea" id="RHEA:53360"/>
        <dbReference type="Rhea" id="RHEA-COMP:13539"/>
        <dbReference type="Rhea" id="RHEA-COMP:13540"/>
        <dbReference type="ChEBI" id="CHEBI:15378"/>
        <dbReference type="ChEBI" id="CHEBI:57783"/>
        <dbReference type="ChEBI" id="CHEBI:58349"/>
        <dbReference type="ChEBI" id="CHEBI:65315"/>
        <dbReference type="ChEBI" id="CHEBI:74443"/>
        <dbReference type="EC" id="1.3.1.89"/>
    </reaction>
    <physiologicalReaction direction="right-to-left" evidence="12">
        <dbReference type="Rhea" id="RHEA:53362"/>
    </physiologicalReaction>
</comment>
<dbReference type="GO" id="GO:0050660">
    <property type="term" value="F:flavin adenine dinucleotide binding"/>
    <property type="evidence" value="ECO:0007669"/>
    <property type="project" value="InterPro"/>
</dbReference>
<keyword evidence="7" id="KW-0521">NADP</keyword>
<comment type="catalytic activity">
    <reaction evidence="11">
        <text>a 5,6-dihydrouridine in mRNA + NADP(+) = a uridine in mRNA + NADPH + H(+)</text>
        <dbReference type="Rhea" id="RHEA:69855"/>
        <dbReference type="Rhea" id="RHEA-COMP:14658"/>
        <dbReference type="Rhea" id="RHEA-COMP:17789"/>
        <dbReference type="ChEBI" id="CHEBI:15378"/>
        <dbReference type="ChEBI" id="CHEBI:57783"/>
        <dbReference type="ChEBI" id="CHEBI:58349"/>
        <dbReference type="ChEBI" id="CHEBI:65315"/>
        <dbReference type="ChEBI" id="CHEBI:74443"/>
    </reaction>
    <physiologicalReaction direction="right-to-left" evidence="11">
        <dbReference type="Rhea" id="RHEA:69857"/>
    </physiologicalReaction>
</comment>
<comment type="similarity">
    <text evidence="2">Belongs to the Dus family. Dus3 subfamily.</text>
</comment>
<evidence type="ECO:0000256" key="4">
    <source>
        <dbReference type="ARBA" id="ARBA00022630"/>
    </source>
</evidence>
<comment type="cofactor">
    <cofactor evidence="1">
        <name>FMN</name>
        <dbReference type="ChEBI" id="CHEBI:58210"/>
    </cofactor>
</comment>
<dbReference type="GeneID" id="25736742"/>
<dbReference type="AlphaFoldDB" id="A0A0D2MUA1"/>
<evidence type="ECO:0000256" key="8">
    <source>
        <dbReference type="ARBA" id="ARBA00023002"/>
    </source>
</evidence>
<dbReference type="InterPro" id="IPR013785">
    <property type="entry name" value="Aldolase_TIM"/>
</dbReference>
<evidence type="ECO:0000256" key="5">
    <source>
        <dbReference type="ARBA" id="ARBA00022643"/>
    </source>
</evidence>
<dbReference type="STRING" id="145388.A0A0D2MUA1"/>
<dbReference type="GO" id="GO:0102265">
    <property type="term" value="F:tRNA-dihydrouridine47 synthase activity"/>
    <property type="evidence" value="ECO:0007669"/>
    <property type="project" value="UniProtKB-EC"/>
</dbReference>
<dbReference type="OrthoDB" id="272303at2759"/>
<keyword evidence="16" id="KW-1185">Reference proteome</keyword>
<dbReference type="EC" id="1.3.1.89" evidence="3"/>
<evidence type="ECO:0000256" key="2">
    <source>
        <dbReference type="ARBA" id="ARBA00005451"/>
    </source>
</evidence>
<evidence type="ECO:0000256" key="3">
    <source>
        <dbReference type="ARBA" id="ARBA00012376"/>
    </source>
</evidence>
<organism evidence="15 16">
    <name type="scientific">Monoraphidium neglectum</name>
    <dbReference type="NCBI Taxonomy" id="145388"/>
    <lineage>
        <taxon>Eukaryota</taxon>
        <taxon>Viridiplantae</taxon>
        <taxon>Chlorophyta</taxon>
        <taxon>core chlorophytes</taxon>
        <taxon>Chlorophyceae</taxon>
        <taxon>CS clade</taxon>
        <taxon>Sphaeropleales</taxon>
        <taxon>Selenastraceae</taxon>
        <taxon>Monoraphidium</taxon>
    </lineage>
</organism>
<evidence type="ECO:0000313" key="16">
    <source>
        <dbReference type="Proteomes" id="UP000054498"/>
    </source>
</evidence>
<evidence type="ECO:0000256" key="13">
    <source>
        <dbReference type="SAM" id="MobiDB-lite"/>
    </source>
</evidence>
<evidence type="ECO:0000256" key="6">
    <source>
        <dbReference type="ARBA" id="ARBA00022694"/>
    </source>
</evidence>
<name>A0A0D2MUA1_9CHLO</name>
<reference evidence="15 16" key="1">
    <citation type="journal article" date="2013" name="BMC Genomics">
        <title>Reconstruction of the lipid metabolism for the microalga Monoraphidium neglectum from its genome sequence reveals characteristics suitable for biofuel production.</title>
        <authorList>
            <person name="Bogen C."/>
            <person name="Al-Dilaimi A."/>
            <person name="Albersmeier A."/>
            <person name="Wichmann J."/>
            <person name="Grundmann M."/>
            <person name="Rupp O."/>
            <person name="Lauersen K.J."/>
            <person name="Blifernez-Klassen O."/>
            <person name="Kalinowski J."/>
            <person name="Goesmann A."/>
            <person name="Mussgnug J.H."/>
            <person name="Kruse O."/>
        </authorList>
    </citation>
    <scope>NUCLEOTIDE SEQUENCE [LARGE SCALE GENOMIC DNA]</scope>
    <source>
        <strain evidence="15 16">SAG 48.87</strain>
    </source>
</reference>
<gene>
    <name evidence="15" type="ORF">MNEG_3864</name>
</gene>
<accession>A0A0D2MUA1</accession>
<dbReference type="KEGG" id="mng:MNEG_3864"/>
<dbReference type="Pfam" id="PF01207">
    <property type="entry name" value="Dus"/>
    <property type="match status" value="1"/>
</dbReference>
<dbReference type="GO" id="GO:0106414">
    <property type="term" value="F:mRNA dihydrouridine synthase activity"/>
    <property type="evidence" value="ECO:0007669"/>
    <property type="project" value="RHEA"/>
</dbReference>
<evidence type="ECO:0000256" key="9">
    <source>
        <dbReference type="ARBA" id="ARBA00048266"/>
    </source>
</evidence>
<evidence type="ECO:0000256" key="10">
    <source>
        <dbReference type="ARBA" id="ARBA00048342"/>
    </source>
</evidence>
<evidence type="ECO:0000256" key="1">
    <source>
        <dbReference type="ARBA" id="ARBA00001917"/>
    </source>
</evidence>
<dbReference type="PROSITE" id="PS01136">
    <property type="entry name" value="UPF0034"/>
    <property type="match status" value="1"/>
</dbReference>
<feature type="region of interest" description="Disordered" evidence="13">
    <location>
        <begin position="243"/>
        <end position="269"/>
    </location>
</feature>
<comment type="catalytic activity">
    <reaction evidence="10">
        <text>a 5,6-dihydrouridine in mRNA + NAD(+) = a uridine in mRNA + NADH + H(+)</text>
        <dbReference type="Rhea" id="RHEA:69851"/>
        <dbReference type="Rhea" id="RHEA-COMP:14658"/>
        <dbReference type="Rhea" id="RHEA-COMP:17789"/>
        <dbReference type="ChEBI" id="CHEBI:15378"/>
        <dbReference type="ChEBI" id="CHEBI:57540"/>
        <dbReference type="ChEBI" id="CHEBI:57945"/>
        <dbReference type="ChEBI" id="CHEBI:65315"/>
        <dbReference type="ChEBI" id="CHEBI:74443"/>
    </reaction>
    <physiologicalReaction direction="right-to-left" evidence="10">
        <dbReference type="Rhea" id="RHEA:69853"/>
    </physiologicalReaction>
</comment>
<dbReference type="CDD" id="cd02801">
    <property type="entry name" value="DUS_like_FMN"/>
    <property type="match status" value="1"/>
</dbReference>
<dbReference type="PANTHER" id="PTHR45846">
    <property type="entry name" value="TRNA-DIHYDROURIDINE(47) SYNTHASE [NAD(P)(+)]-LIKE"/>
    <property type="match status" value="1"/>
</dbReference>
<dbReference type="Proteomes" id="UP000054498">
    <property type="component" value="Unassembled WGS sequence"/>
</dbReference>
<dbReference type="SUPFAM" id="SSF51395">
    <property type="entry name" value="FMN-linked oxidoreductases"/>
    <property type="match status" value="1"/>
</dbReference>
<dbReference type="GO" id="GO:0003723">
    <property type="term" value="F:RNA binding"/>
    <property type="evidence" value="ECO:0007669"/>
    <property type="project" value="TreeGrafter"/>
</dbReference>
<keyword evidence="4" id="KW-0285">Flavoprotein</keyword>
<keyword evidence="8 15" id="KW-0560">Oxidoreductase</keyword>
<evidence type="ECO:0000259" key="14">
    <source>
        <dbReference type="Pfam" id="PF01207"/>
    </source>
</evidence>
<proteinExistence type="inferred from homology"/>
<feature type="domain" description="DUS-like FMN-binding" evidence="14">
    <location>
        <begin position="24"/>
        <end position="235"/>
    </location>
</feature>
<evidence type="ECO:0000256" key="7">
    <source>
        <dbReference type="ARBA" id="ARBA00022857"/>
    </source>
</evidence>
<dbReference type="InterPro" id="IPR018517">
    <property type="entry name" value="tRNA_hU_synthase_CS"/>
</dbReference>
<evidence type="ECO:0000256" key="11">
    <source>
        <dbReference type="ARBA" id="ARBA00049447"/>
    </source>
</evidence>
<evidence type="ECO:0000313" key="15">
    <source>
        <dbReference type="EMBL" id="KIZ04087.1"/>
    </source>
</evidence>
<dbReference type="InterPro" id="IPR035587">
    <property type="entry name" value="DUS-like_FMN-bd"/>
</dbReference>
<feature type="compositionally biased region" description="Gly residues" evidence="13">
    <location>
        <begin position="256"/>
        <end position="268"/>
    </location>
</feature>
<keyword evidence="6" id="KW-0819">tRNA processing</keyword>
<comment type="catalytic activity">
    <reaction evidence="9">
        <text>5,6-dihydrouridine(47) in tRNA + NAD(+) = uridine(47) in tRNA + NADH + H(+)</text>
        <dbReference type="Rhea" id="RHEA:53364"/>
        <dbReference type="Rhea" id="RHEA-COMP:13539"/>
        <dbReference type="Rhea" id="RHEA-COMP:13540"/>
        <dbReference type="ChEBI" id="CHEBI:15378"/>
        <dbReference type="ChEBI" id="CHEBI:57540"/>
        <dbReference type="ChEBI" id="CHEBI:57945"/>
        <dbReference type="ChEBI" id="CHEBI:65315"/>
        <dbReference type="ChEBI" id="CHEBI:74443"/>
        <dbReference type="EC" id="1.3.1.89"/>
    </reaction>
    <physiologicalReaction direction="right-to-left" evidence="9">
        <dbReference type="Rhea" id="RHEA:53366"/>
    </physiologicalReaction>
</comment>
<dbReference type="EMBL" id="KK100727">
    <property type="protein sequence ID" value="KIZ04087.1"/>
    <property type="molecule type" value="Genomic_DNA"/>
</dbReference>
<keyword evidence="5" id="KW-0288">FMN</keyword>
<protein>
    <recommendedName>
        <fullName evidence="3">tRNA-dihydrouridine(47) synthase [NAD(P)(+)]</fullName>
        <ecNumber evidence="3">1.3.1.89</ecNumber>
    </recommendedName>
</protein>